<dbReference type="GeneID" id="9590051"/>
<dbReference type="AlphaFoldDB" id="D8Q631"/>
<name>D8Q631_SCHCM</name>
<keyword evidence="3" id="KW-1185">Reference proteome</keyword>
<dbReference type="RefSeq" id="XP_003032421.1">
    <property type="nucleotide sequence ID" value="XM_003032375.1"/>
</dbReference>
<accession>D8Q631</accession>
<dbReference type="HOGENOM" id="CLU_377746_0_0_1"/>
<dbReference type="Proteomes" id="UP000007431">
    <property type="component" value="Unassembled WGS sequence"/>
</dbReference>
<reference evidence="2 3" key="1">
    <citation type="journal article" date="2010" name="Nat. Biotechnol.">
        <title>Genome sequence of the model mushroom Schizophyllum commune.</title>
        <authorList>
            <person name="Ohm R.A."/>
            <person name="de Jong J.F."/>
            <person name="Lugones L.G."/>
            <person name="Aerts A."/>
            <person name="Kothe E."/>
            <person name="Stajich J.E."/>
            <person name="de Vries R.P."/>
            <person name="Record E."/>
            <person name="Levasseur A."/>
            <person name="Baker S.E."/>
            <person name="Bartholomew K.A."/>
            <person name="Coutinho P.M."/>
            <person name="Erdmann S."/>
            <person name="Fowler T.J."/>
            <person name="Gathman A.C."/>
            <person name="Lombard V."/>
            <person name="Henrissat B."/>
            <person name="Knabe N."/>
            <person name="Kuees U."/>
            <person name="Lilly W.W."/>
            <person name="Lindquist E."/>
            <person name="Lucas S."/>
            <person name="Magnuson J.K."/>
            <person name="Piumi F."/>
            <person name="Raudaskoski M."/>
            <person name="Salamov A."/>
            <person name="Schmutz J."/>
            <person name="Schwarze F.W.M.R."/>
            <person name="vanKuyk P.A."/>
            <person name="Horton J.S."/>
            <person name="Grigoriev I.V."/>
            <person name="Woesten H.A.B."/>
        </authorList>
    </citation>
    <scope>NUCLEOTIDE SEQUENCE [LARGE SCALE GENOMIC DNA]</scope>
    <source>
        <strain evidence="3">H4-8 / FGSC 9210</strain>
    </source>
</reference>
<evidence type="ECO:0000313" key="3">
    <source>
        <dbReference type="Proteomes" id="UP000007431"/>
    </source>
</evidence>
<dbReference type="KEGG" id="scm:SCHCO_01032366"/>
<sequence>MSAITALQVPEIQAQALLLDPDDPHARGPIRLLRFVQVIDFSAMATVGSSFDIRFCAGLAAMPHRSASLFPALREVSIYAPSHEIGAAFTDCPGLAVMVLAFRHVANIKVGWLIVVRPRIVCWTHMSVIHVDGLRLEAVCSLLSLRPSWCIDALCIDAPLASSGTVMDQLLVIIGQRCPMVQHLHIMVEVFDNGMAWSLMPPTLRTLFCLGHMTCLALHAPLSARLSDADWEAAAWAWPHMDQLAVVDTWGQLGVQVPCTLDALLYIVTHCPRITTLRLPAVDCRTIPSLHQTAEALSRSPLSLGYPLEVLDVGDGVLLSAQESGVRHYVAASASTPLRHLPGAWNPSTIPPICSVPLLSPPSLSPLSFTAQENPTTHTAEHSPVDAASRALPSSSTGPTLPLTLIRGRRRNWGLICPTSLRVKIKRQVHERQRLTQRKIFVDRMRALEQQQAHELLKIPFDGSGGGAQPVAVSAPTTSPRVNAQLNGDARDPGRLSIDAESLPKAVGSAADKRKSVTGNRFEDQGDRYASTYNAGMILDEQLDQEIHNAMRHLPTSDDDKYNAYNKQQASAALDLVHRGESLSARDKPSEWPSFPRCNSPSRPDHRASANLNLSSSPSDLAAISKLAGFVSATNTPLLAQHQPSAAVSLSSRRASPLSLLDGLGRLEGLGGTMCSVPTTPLGVSSSAAHLSKTTGTPLTDAQTISLLASAASNDLNLLPSDLQASLSRVNPGH</sequence>
<dbReference type="STRING" id="578458.D8Q631"/>
<gene>
    <name evidence="2" type="ORF">SCHCODRAFT_235160</name>
</gene>
<dbReference type="VEuPathDB" id="FungiDB:SCHCODRAFT_01032366"/>
<evidence type="ECO:0000313" key="2">
    <source>
        <dbReference type="EMBL" id="EFI97518.1"/>
    </source>
</evidence>
<evidence type="ECO:0000256" key="1">
    <source>
        <dbReference type="SAM" id="MobiDB-lite"/>
    </source>
</evidence>
<organism evidence="3">
    <name type="scientific">Schizophyllum commune (strain H4-8 / FGSC 9210)</name>
    <name type="common">Split gill fungus</name>
    <dbReference type="NCBI Taxonomy" id="578458"/>
    <lineage>
        <taxon>Eukaryota</taxon>
        <taxon>Fungi</taxon>
        <taxon>Dikarya</taxon>
        <taxon>Basidiomycota</taxon>
        <taxon>Agaricomycotina</taxon>
        <taxon>Agaricomycetes</taxon>
        <taxon>Agaricomycetidae</taxon>
        <taxon>Agaricales</taxon>
        <taxon>Schizophyllaceae</taxon>
        <taxon>Schizophyllum</taxon>
    </lineage>
</organism>
<proteinExistence type="predicted"/>
<dbReference type="OrthoDB" id="668540at2759"/>
<dbReference type="eggNOG" id="KOG2049">
    <property type="taxonomic scope" value="Eukaryota"/>
</dbReference>
<protein>
    <submittedName>
        <fullName evidence="2">Uncharacterized protein</fullName>
    </submittedName>
</protein>
<feature type="compositionally biased region" description="Basic and acidic residues" evidence="1">
    <location>
        <begin position="580"/>
        <end position="590"/>
    </location>
</feature>
<feature type="region of interest" description="Disordered" evidence="1">
    <location>
        <begin position="580"/>
        <end position="614"/>
    </location>
</feature>
<feature type="region of interest" description="Disordered" evidence="1">
    <location>
        <begin position="367"/>
        <end position="402"/>
    </location>
</feature>
<dbReference type="EMBL" id="GL377306">
    <property type="protein sequence ID" value="EFI97518.1"/>
    <property type="molecule type" value="Genomic_DNA"/>
</dbReference>
<feature type="compositionally biased region" description="Polar residues" evidence="1">
    <location>
        <begin position="369"/>
        <end position="378"/>
    </location>
</feature>
<dbReference type="InParanoid" id="D8Q631"/>